<dbReference type="EMBL" id="FMSH01000515">
    <property type="protein sequence ID" value="SCV00085.1"/>
    <property type="molecule type" value="Genomic_DNA"/>
</dbReference>
<accession>A0A1K0JQK4</accession>
<proteinExistence type="predicted"/>
<protein>
    <submittedName>
        <fullName evidence="1">Uncharacterized protein</fullName>
    </submittedName>
</protein>
<gene>
    <name evidence="1" type="ORF">CNECB9_670011</name>
</gene>
<name>A0A1K0JQK4_CUPNE</name>
<dbReference type="RefSeq" id="WP_340530496.1">
    <property type="nucleotide sequence ID" value="NZ_FMSH01000515.1"/>
</dbReference>
<reference evidence="1" key="1">
    <citation type="submission" date="2016-09" db="EMBL/GenBank/DDBJ databases">
        <authorList>
            <person name="Capua I."/>
            <person name="De Benedictis P."/>
            <person name="Joannis T."/>
            <person name="Lombin L.H."/>
            <person name="Cattoli G."/>
        </authorList>
    </citation>
    <scope>NUCLEOTIDE SEQUENCE</scope>
    <source>
        <strain evidence="1">B9</strain>
    </source>
</reference>
<dbReference type="AlphaFoldDB" id="A0A1K0JQK4"/>
<evidence type="ECO:0000313" key="1">
    <source>
        <dbReference type="EMBL" id="SCV00085.1"/>
    </source>
</evidence>
<sequence length="100" mass="11143">MATYEFKDKDLQFLAQGADSCFPSPDAAFVECADSHPAFLVTWPENGPTTMHLKVQIRSSQYASYLTDPFRGREVLRKAVEDRLALIHTVKSGLLVAPDI</sequence>
<organism evidence="1">
    <name type="scientific">Cupriavidus necator</name>
    <name type="common">Alcaligenes eutrophus</name>
    <name type="synonym">Ralstonia eutropha</name>
    <dbReference type="NCBI Taxonomy" id="106590"/>
    <lineage>
        <taxon>Bacteria</taxon>
        <taxon>Pseudomonadati</taxon>
        <taxon>Pseudomonadota</taxon>
        <taxon>Betaproteobacteria</taxon>
        <taxon>Burkholderiales</taxon>
        <taxon>Burkholderiaceae</taxon>
        <taxon>Cupriavidus</taxon>
    </lineage>
</organism>